<dbReference type="AlphaFoldDB" id="A0A246L2W8"/>
<gene>
    <name evidence="2" type="ORF">CEE55_02770</name>
</gene>
<name>A0A246L2W8_9GAMM</name>
<reference evidence="2 3" key="1">
    <citation type="submission" date="2017-06" db="EMBL/GenBank/DDBJ databases">
        <authorList>
            <person name="Kim H.J."/>
            <person name="Triplett B.A."/>
        </authorList>
    </citation>
    <scope>NUCLEOTIDE SEQUENCE [LARGE SCALE GENOMIC DNA]</scope>
    <source>
        <strain evidence="2 3">S18795</strain>
    </source>
</reference>
<accession>A0A246L2W8</accession>
<protein>
    <submittedName>
        <fullName evidence="2">Uncharacterized protein</fullName>
    </submittedName>
</protein>
<evidence type="ECO:0000256" key="1">
    <source>
        <dbReference type="SAM" id="Phobius"/>
    </source>
</evidence>
<keyword evidence="1" id="KW-0472">Membrane</keyword>
<proteinExistence type="predicted"/>
<dbReference type="EMBL" id="NIXP01000012">
    <property type="protein sequence ID" value="OWR35134.1"/>
    <property type="molecule type" value="Genomic_DNA"/>
</dbReference>
<sequence length="68" mass="7597">MVHEESLKEFRWRSAIVAYMLDAMDLKRLSLPARCAAIVGGIMLAVAAGHLLGGCFPQLFVQIHQRMQ</sequence>
<organism evidence="2 3">
    <name type="scientific">Stenotrophomonas pavanii</name>
    <dbReference type="NCBI Taxonomy" id="487698"/>
    <lineage>
        <taxon>Bacteria</taxon>
        <taxon>Pseudomonadati</taxon>
        <taxon>Pseudomonadota</taxon>
        <taxon>Gammaproteobacteria</taxon>
        <taxon>Lysobacterales</taxon>
        <taxon>Lysobacteraceae</taxon>
        <taxon>Stenotrophomonas</taxon>
    </lineage>
</organism>
<evidence type="ECO:0000313" key="3">
    <source>
        <dbReference type="Proteomes" id="UP000197904"/>
    </source>
</evidence>
<feature type="transmembrane region" description="Helical" evidence="1">
    <location>
        <begin position="36"/>
        <end position="61"/>
    </location>
</feature>
<comment type="caution">
    <text evidence="2">The sequence shown here is derived from an EMBL/GenBank/DDBJ whole genome shotgun (WGS) entry which is preliminary data.</text>
</comment>
<dbReference type="Proteomes" id="UP000197904">
    <property type="component" value="Unassembled WGS sequence"/>
</dbReference>
<keyword evidence="1" id="KW-0812">Transmembrane</keyword>
<evidence type="ECO:0000313" key="2">
    <source>
        <dbReference type="EMBL" id="OWR35134.1"/>
    </source>
</evidence>
<keyword evidence="1" id="KW-1133">Transmembrane helix</keyword>